<dbReference type="PANTHER" id="PTHR48013">
    <property type="entry name" value="DUAL SPECIFICITY MITOGEN-ACTIVATED PROTEIN KINASE KINASE 5-RELATED"/>
    <property type="match status" value="1"/>
</dbReference>
<evidence type="ECO:0000256" key="3">
    <source>
        <dbReference type="ARBA" id="ARBA00022777"/>
    </source>
</evidence>
<dbReference type="PROSITE" id="PS50011">
    <property type="entry name" value="PROTEIN_KINASE_DOM"/>
    <property type="match status" value="1"/>
</dbReference>
<comment type="similarity">
    <text evidence="5">Belongs to the protein kinase superfamily. STE Ser/Thr protein kinase family. MAP kinase kinase subfamily.</text>
</comment>
<keyword evidence="2" id="KW-0547">Nucleotide-binding</keyword>
<reference evidence="11 12" key="1">
    <citation type="journal article" date="2018" name="Genome Biol. Evol.">
        <title>Multiple Roots of Fruiting Body Formation in Amoebozoa.</title>
        <authorList>
            <person name="Hillmann F."/>
            <person name="Forbes G."/>
            <person name="Novohradska S."/>
            <person name="Ferling I."/>
            <person name="Riege K."/>
            <person name="Groth M."/>
            <person name="Westermann M."/>
            <person name="Marz M."/>
            <person name="Spaller T."/>
            <person name="Winckler T."/>
            <person name="Schaap P."/>
            <person name="Glockner G."/>
        </authorList>
    </citation>
    <scope>NUCLEOTIDE SEQUENCE [LARGE SCALE GENOMIC DNA]</scope>
    <source>
        <strain evidence="11 12">Jena</strain>
    </source>
</reference>
<dbReference type="InterPro" id="IPR000719">
    <property type="entry name" value="Prot_kinase_dom"/>
</dbReference>
<comment type="catalytic activity">
    <reaction evidence="9">
        <text>L-tyrosyl-[protein] + ATP = O-phospho-L-tyrosyl-[protein] + ADP + H(+)</text>
        <dbReference type="Rhea" id="RHEA:10596"/>
        <dbReference type="Rhea" id="RHEA-COMP:10136"/>
        <dbReference type="Rhea" id="RHEA-COMP:20101"/>
        <dbReference type="ChEBI" id="CHEBI:15378"/>
        <dbReference type="ChEBI" id="CHEBI:30616"/>
        <dbReference type="ChEBI" id="CHEBI:46858"/>
        <dbReference type="ChEBI" id="CHEBI:61978"/>
        <dbReference type="ChEBI" id="CHEBI:456216"/>
        <dbReference type="EC" id="2.7.12.2"/>
    </reaction>
</comment>
<dbReference type="Gene3D" id="1.10.510.10">
    <property type="entry name" value="Transferase(Phosphotransferase) domain 1"/>
    <property type="match status" value="1"/>
</dbReference>
<keyword evidence="12" id="KW-1185">Reference proteome</keyword>
<evidence type="ECO:0000313" key="12">
    <source>
        <dbReference type="Proteomes" id="UP000241769"/>
    </source>
</evidence>
<dbReference type="EC" id="2.7.12.2" evidence="6"/>
<evidence type="ECO:0000256" key="5">
    <source>
        <dbReference type="ARBA" id="ARBA00038035"/>
    </source>
</evidence>
<comment type="catalytic activity">
    <reaction evidence="8">
        <text>L-threonyl-[protein] + ATP = O-phospho-L-threonyl-[protein] + ADP + H(+)</text>
        <dbReference type="Rhea" id="RHEA:46608"/>
        <dbReference type="Rhea" id="RHEA-COMP:11060"/>
        <dbReference type="Rhea" id="RHEA-COMP:11605"/>
        <dbReference type="ChEBI" id="CHEBI:15378"/>
        <dbReference type="ChEBI" id="CHEBI:30013"/>
        <dbReference type="ChEBI" id="CHEBI:30616"/>
        <dbReference type="ChEBI" id="CHEBI:61977"/>
        <dbReference type="ChEBI" id="CHEBI:456216"/>
        <dbReference type="EC" id="2.7.12.2"/>
    </reaction>
</comment>
<evidence type="ECO:0000256" key="7">
    <source>
        <dbReference type="ARBA" id="ARBA00049014"/>
    </source>
</evidence>
<dbReference type="SUPFAM" id="SSF56112">
    <property type="entry name" value="Protein kinase-like (PK-like)"/>
    <property type="match status" value="1"/>
</dbReference>
<dbReference type="InterPro" id="IPR011009">
    <property type="entry name" value="Kinase-like_dom_sf"/>
</dbReference>
<keyword evidence="3 11" id="KW-0418">Kinase</keyword>
<evidence type="ECO:0000256" key="6">
    <source>
        <dbReference type="ARBA" id="ARBA00038999"/>
    </source>
</evidence>
<evidence type="ECO:0000256" key="1">
    <source>
        <dbReference type="ARBA" id="ARBA00022679"/>
    </source>
</evidence>
<dbReference type="InterPro" id="IPR008271">
    <property type="entry name" value="Ser/Thr_kinase_AS"/>
</dbReference>
<protein>
    <recommendedName>
        <fullName evidence="6">mitogen-activated protein kinase kinase</fullName>
        <ecNumber evidence="6">2.7.12.2</ecNumber>
    </recommendedName>
</protein>
<keyword evidence="4" id="KW-0067">ATP-binding</keyword>
<dbReference type="STRING" id="1890364.A0A2P6MWS1"/>
<evidence type="ECO:0000256" key="8">
    <source>
        <dbReference type="ARBA" id="ARBA00049299"/>
    </source>
</evidence>
<gene>
    <name evidence="11" type="ORF">PROFUN_15360</name>
</gene>
<dbReference type="GO" id="GO:0005524">
    <property type="term" value="F:ATP binding"/>
    <property type="evidence" value="ECO:0007669"/>
    <property type="project" value="UniProtKB-KW"/>
</dbReference>
<accession>A0A2P6MWS1</accession>
<name>A0A2P6MWS1_9EUKA</name>
<evidence type="ECO:0000256" key="2">
    <source>
        <dbReference type="ARBA" id="ARBA00022741"/>
    </source>
</evidence>
<evidence type="ECO:0000259" key="10">
    <source>
        <dbReference type="PROSITE" id="PS50011"/>
    </source>
</evidence>
<dbReference type="PROSITE" id="PS00108">
    <property type="entry name" value="PROTEIN_KINASE_ST"/>
    <property type="match status" value="1"/>
</dbReference>
<sequence length="259" mass="29287">KYGTVAVKIQTPEGKEQANAIMQEIDLHEHMCSQSPKVVQLYRKLIAEPEYHMIMERMTCSLACMVMPLTEEETATVMSDTLEALNVIHIEGVAHRDIKPDNLMLSMEGDVKICDFGLSAFDGDEAQLAGTLVYLPPEVAEEYLFHQNDPTLRAGFAMDLWALGITAYEFVCARVPFEDPDLHVMTEWIYNSPAPRLPTEGKFSEELRDFIAQCLTKDPANRPKTADMLLHPFLDHEKVAAGRISLKNRADVYRSTVRR</sequence>
<comment type="caution">
    <text evidence="11">The sequence shown here is derived from an EMBL/GenBank/DDBJ whole genome shotgun (WGS) entry which is preliminary data.</text>
</comment>
<dbReference type="SMART" id="SM00220">
    <property type="entry name" value="S_TKc"/>
    <property type="match status" value="1"/>
</dbReference>
<feature type="non-terminal residue" evidence="11">
    <location>
        <position position="1"/>
    </location>
</feature>
<dbReference type="GO" id="GO:0004708">
    <property type="term" value="F:MAP kinase kinase activity"/>
    <property type="evidence" value="ECO:0007669"/>
    <property type="project" value="UniProtKB-EC"/>
</dbReference>
<evidence type="ECO:0000256" key="4">
    <source>
        <dbReference type="ARBA" id="ARBA00022840"/>
    </source>
</evidence>
<dbReference type="InParanoid" id="A0A2P6MWS1"/>
<organism evidence="11 12">
    <name type="scientific">Planoprotostelium fungivorum</name>
    <dbReference type="NCBI Taxonomy" id="1890364"/>
    <lineage>
        <taxon>Eukaryota</taxon>
        <taxon>Amoebozoa</taxon>
        <taxon>Evosea</taxon>
        <taxon>Variosea</taxon>
        <taxon>Cavosteliida</taxon>
        <taxon>Cavosteliaceae</taxon>
        <taxon>Planoprotostelium</taxon>
    </lineage>
</organism>
<keyword evidence="1" id="KW-0808">Transferase</keyword>
<comment type="catalytic activity">
    <reaction evidence="7">
        <text>L-seryl-[protein] + ATP = O-phospho-L-seryl-[protein] + ADP + H(+)</text>
        <dbReference type="Rhea" id="RHEA:17989"/>
        <dbReference type="Rhea" id="RHEA-COMP:9863"/>
        <dbReference type="Rhea" id="RHEA-COMP:11604"/>
        <dbReference type="ChEBI" id="CHEBI:15378"/>
        <dbReference type="ChEBI" id="CHEBI:29999"/>
        <dbReference type="ChEBI" id="CHEBI:30616"/>
        <dbReference type="ChEBI" id="CHEBI:83421"/>
        <dbReference type="ChEBI" id="CHEBI:456216"/>
        <dbReference type="EC" id="2.7.12.2"/>
    </reaction>
</comment>
<dbReference type="Pfam" id="PF00069">
    <property type="entry name" value="Pkinase"/>
    <property type="match status" value="1"/>
</dbReference>
<dbReference type="OrthoDB" id="68483at2759"/>
<proteinExistence type="inferred from homology"/>
<dbReference type="EMBL" id="MDYQ01000345">
    <property type="protein sequence ID" value="PRP76170.1"/>
    <property type="molecule type" value="Genomic_DNA"/>
</dbReference>
<feature type="domain" description="Protein kinase" evidence="10">
    <location>
        <begin position="1"/>
        <end position="234"/>
    </location>
</feature>
<dbReference type="PANTHER" id="PTHR48013:SF9">
    <property type="entry name" value="DUAL SPECIFICITY MITOGEN-ACTIVATED PROTEIN KINASE KINASE 5"/>
    <property type="match status" value="1"/>
</dbReference>
<dbReference type="AlphaFoldDB" id="A0A2P6MWS1"/>
<evidence type="ECO:0000313" key="11">
    <source>
        <dbReference type="EMBL" id="PRP76170.1"/>
    </source>
</evidence>
<dbReference type="Proteomes" id="UP000241769">
    <property type="component" value="Unassembled WGS sequence"/>
</dbReference>
<evidence type="ECO:0000256" key="9">
    <source>
        <dbReference type="ARBA" id="ARBA00051693"/>
    </source>
</evidence>